<evidence type="ECO:0000313" key="3">
    <source>
        <dbReference type="Proteomes" id="UP001590950"/>
    </source>
</evidence>
<dbReference type="EMBL" id="JBEFKJ010000015">
    <property type="protein sequence ID" value="KAL2042130.1"/>
    <property type="molecule type" value="Genomic_DNA"/>
</dbReference>
<name>A0ABR4A9K8_9LECA</name>
<keyword evidence="1" id="KW-0732">Signal</keyword>
<comment type="caution">
    <text evidence="2">The sequence shown here is derived from an EMBL/GenBank/DDBJ whole genome shotgun (WGS) entry which is preliminary data.</text>
</comment>
<protein>
    <submittedName>
        <fullName evidence="2">Uncharacterized protein</fullName>
    </submittedName>
</protein>
<evidence type="ECO:0000256" key="1">
    <source>
        <dbReference type="SAM" id="SignalP"/>
    </source>
</evidence>
<dbReference type="Proteomes" id="UP001590950">
    <property type="component" value="Unassembled WGS sequence"/>
</dbReference>
<feature type="signal peptide" evidence="1">
    <location>
        <begin position="1"/>
        <end position="19"/>
    </location>
</feature>
<accession>A0ABR4A9K8</accession>
<gene>
    <name evidence="2" type="ORF">N7G274_005318</name>
</gene>
<proteinExistence type="predicted"/>
<organism evidence="2 3">
    <name type="scientific">Stereocaulon virgatum</name>
    <dbReference type="NCBI Taxonomy" id="373712"/>
    <lineage>
        <taxon>Eukaryota</taxon>
        <taxon>Fungi</taxon>
        <taxon>Dikarya</taxon>
        <taxon>Ascomycota</taxon>
        <taxon>Pezizomycotina</taxon>
        <taxon>Lecanoromycetes</taxon>
        <taxon>OSLEUM clade</taxon>
        <taxon>Lecanoromycetidae</taxon>
        <taxon>Lecanorales</taxon>
        <taxon>Lecanorineae</taxon>
        <taxon>Stereocaulaceae</taxon>
        <taxon>Stereocaulon</taxon>
    </lineage>
</organism>
<reference evidence="2 3" key="1">
    <citation type="submission" date="2024-09" db="EMBL/GenBank/DDBJ databases">
        <title>Rethinking Asexuality: The Enigmatic Case of Functional Sexual Genes in Lepraria (Stereocaulaceae).</title>
        <authorList>
            <person name="Doellman M."/>
            <person name="Sun Y."/>
            <person name="Barcenas-Pena A."/>
            <person name="Lumbsch H.T."/>
            <person name="Grewe F."/>
        </authorList>
    </citation>
    <scope>NUCLEOTIDE SEQUENCE [LARGE SCALE GENOMIC DNA]</scope>
    <source>
        <strain evidence="2 3">Mercado 3170</strain>
    </source>
</reference>
<evidence type="ECO:0000313" key="2">
    <source>
        <dbReference type="EMBL" id="KAL2042130.1"/>
    </source>
</evidence>
<feature type="chain" id="PRO_5045831510" evidence="1">
    <location>
        <begin position="20"/>
        <end position="166"/>
    </location>
</feature>
<keyword evidence="3" id="KW-1185">Reference proteome</keyword>
<sequence>MHLLKSMLLLLTTLTATLALPITNTTTTYPITNTTDLLANREDDRYAFISAFPDDTCSRSTSNYGGNTSHWLNVIDCLPWTSAGTNWVGLSFGAGARWICGVNVFTDDKCSPEAYATHTLKGENTNVNPATDIACLSMNDNGGPWFSVQVAPCHPHESHWAPPKEE</sequence>